<organism evidence="3 4">
    <name type="scientific">Leifsonella bigeumensis</name>
    <dbReference type="NCBI Taxonomy" id="433643"/>
    <lineage>
        <taxon>Bacteria</taxon>
        <taxon>Bacillati</taxon>
        <taxon>Actinomycetota</taxon>
        <taxon>Actinomycetes</taxon>
        <taxon>Micrococcales</taxon>
        <taxon>Microbacteriaceae</taxon>
        <taxon>Leifsonella</taxon>
    </lineage>
</organism>
<accession>A0ABP7FHA4</accession>
<proteinExistence type="predicted"/>
<evidence type="ECO:0000313" key="3">
    <source>
        <dbReference type="EMBL" id="GAA3739117.1"/>
    </source>
</evidence>
<dbReference type="PANTHER" id="PTHR21240">
    <property type="entry name" value="2-AMINO-3-CARBOXYLMUCONATE-6-SEMIALDEHYDE DECARBOXYLASE"/>
    <property type="match status" value="1"/>
</dbReference>
<protein>
    <submittedName>
        <fullName evidence="3">Amidohydrolase family protein</fullName>
    </submittedName>
</protein>
<dbReference type="InterPro" id="IPR032465">
    <property type="entry name" value="ACMSD"/>
</dbReference>
<feature type="domain" description="Amidohydrolase-related" evidence="2">
    <location>
        <begin position="75"/>
        <end position="275"/>
    </location>
</feature>
<dbReference type="PANTHER" id="PTHR21240:SF19">
    <property type="entry name" value="CATALYTIC_ HYDROLASE"/>
    <property type="match status" value="1"/>
</dbReference>
<dbReference type="InterPro" id="IPR032466">
    <property type="entry name" value="Metal_Hydrolase"/>
</dbReference>
<dbReference type="Gene3D" id="3.20.20.140">
    <property type="entry name" value="Metal-dependent hydrolases"/>
    <property type="match status" value="1"/>
</dbReference>
<dbReference type="EMBL" id="BAABAE010000003">
    <property type="protein sequence ID" value="GAA3739117.1"/>
    <property type="molecule type" value="Genomic_DNA"/>
</dbReference>
<keyword evidence="1" id="KW-0456">Lyase</keyword>
<dbReference type="Pfam" id="PF04909">
    <property type="entry name" value="Amidohydro_2"/>
    <property type="match status" value="1"/>
</dbReference>
<comment type="caution">
    <text evidence="3">The sequence shown here is derived from an EMBL/GenBank/DDBJ whole genome shotgun (WGS) entry which is preliminary data.</text>
</comment>
<dbReference type="CDD" id="cd01292">
    <property type="entry name" value="metallo-dependent_hydrolases"/>
    <property type="match status" value="1"/>
</dbReference>
<sequence>MIVDCSVNYRGHPNLGLYDYLQIPRRDPKPWQLGDLIAELDANGIAMAGLIASVVADGVGGEIDPIGAEEIHPMLAAAPDRLFGWVGINPLTTMETVRYIDYAVRELGFKAVHVYPHWFGVPINDRLYYPIYAKCAELGVPIGLQVGTQSPRSGAKFSAHPLLLDDVAFDFPELKILGLHLGHPFLTEMLMLCKNHENVYVVADAHPPAHWGSEVLDYILQKYWSNKDGARKVIWGTDYPVQGFAESLRQLRDLELPAETLDLVAGGNARRVFGLDEVPAPTDQEETHA</sequence>
<reference evidence="4" key="1">
    <citation type="journal article" date="2019" name="Int. J. Syst. Evol. Microbiol.">
        <title>The Global Catalogue of Microorganisms (GCM) 10K type strain sequencing project: providing services to taxonomists for standard genome sequencing and annotation.</title>
        <authorList>
            <consortium name="The Broad Institute Genomics Platform"/>
            <consortium name="The Broad Institute Genome Sequencing Center for Infectious Disease"/>
            <person name="Wu L."/>
            <person name="Ma J."/>
        </authorList>
    </citation>
    <scope>NUCLEOTIDE SEQUENCE [LARGE SCALE GENOMIC DNA]</scope>
    <source>
        <strain evidence="4">JCM 16949</strain>
    </source>
</reference>
<dbReference type="SUPFAM" id="SSF51556">
    <property type="entry name" value="Metallo-dependent hydrolases"/>
    <property type="match status" value="1"/>
</dbReference>
<gene>
    <name evidence="3" type="ORF">GCM10022239_13320</name>
</gene>
<evidence type="ECO:0000313" key="4">
    <source>
        <dbReference type="Proteomes" id="UP001501004"/>
    </source>
</evidence>
<evidence type="ECO:0000256" key="1">
    <source>
        <dbReference type="ARBA" id="ARBA00023239"/>
    </source>
</evidence>
<dbReference type="Proteomes" id="UP001501004">
    <property type="component" value="Unassembled WGS sequence"/>
</dbReference>
<dbReference type="InterPro" id="IPR006680">
    <property type="entry name" value="Amidohydro-rel"/>
</dbReference>
<keyword evidence="4" id="KW-1185">Reference proteome</keyword>
<evidence type="ECO:0000259" key="2">
    <source>
        <dbReference type="Pfam" id="PF04909"/>
    </source>
</evidence>
<name>A0ABP7FHA4_9MICO</name>